<evidence type="ECO:0000256" key="3">
    <source>
        <dbReference type="ARBA" id="ARBA00022630"/>
    </source>
</evidence>
<evidence type="ECO:0000256" key="1">
    <source>
        <dbReference type="ARBA" id="ARBA00004726"/>
    </source>
</evidence>
<dbReference type="SMART" id="SM00852">
    <property type="entry name" value="MoCF_biosynth"/>
    <property type="match status" value="1"/>
</dbReference>
<dbReference type="GO" id="GO:0006747">
    <property type="term" value="P:FAD biosynthetic process"/>
    <property type="evidence" value="ECO:0007669"/>
    <property type="project" value="TreeGrafter"/>
</dbReference>
<dbReference type="GO" id="GO:0005524">
    <property type="term" value="F:ATP binding"/>
    <property type="evidence" value="ECO:0007669"/>
    <property type="project" value="UniProtKB-KW"/>
</dbReference>
<dbReference type="CDD" id="cd23948">
    <property type="entry name" value="FAD_synthase"/>
    <property type="match status" value="1"/>
</dbReference>
<dbReference type="Gene3D" id="3.40.980.10">
    <property type="entry name" value="MoaB/Mog-like domain"/>
    <property type="match status" value="1"/>
</dbReference>
<keyword evidence="6" id="KW-0548">Nucleotidyltransferase</keyword>
<dbReference type="SUPFAM" id="SSF52402">
    <property type="entry name" value="Adenine nucleotide alpha hydrolases-like"/>
    <property type="match status" value="1"/>
</dbReference>
<name>D7FRS4_ECTSI</name>
<dbReference type="InParanoid" id="D7FRS4"/>
<feature type="domain" description="MoaB/Mog" evidence="13">
    <location>
        <begin position="326"/>
        <end position="492"/>
    </location>
</feature>
<evidence type="ECO:0000256" key="12">
    <source>
        <dbReference type="ARBA" id="ARBA00049494"/>
    </source>
</evidence>
<dbReference type="Pfam" id="PF24102">
    <property type="entry name" value="FLAD1_M"/>
    <property type="match status" value="1"/>
</dbReference>
<evidence type="ECO:0000256" key="9">
    <source>
        <dbReference type="ARBA" id="ARBA00022840"/>
    </source>
</evidence>
<reference evidence="14 15" key="1">
    <citation type="journal article" date="2010" name="Nature">
        <title>The Ectocarpus genome and the independent evolution of multicellularity in brown algae.</title>
        <authorList>
            <person name="Cock J.M."/>
            <person name="Sterck L."/>
            <person name="Rouze P."/>
            <person name="Scornet D."/>
            <person name="Allen A.E."/>
            <person name="Amoutzias G."/>
            <person name="Anthouard V."/>
            <person name="Artiguenave F."/>
            <person name="Aury J.M."/>
            <person name="Badger J.H."/>
            <person name="Beszteri B."/>
            <person name="Billiau K."/>
            <person name="Bonnet E."/>
            <person name="Bothwell J.H."/>
            <person name="Bowler C."/>
            <person name="Boyen C."/>
            <person name="Brownlee C."/>
            <person name="Carrano C.J."/>
            <person name="Charrier B."/>
            <person name="Cho G.Y."/>
            <person name="Coelho S.M."/>
            <person name="Collen J."/>
            <person name="Corre E."/>
            <person name="Da Silva C."/>
            <person name="Delage L."/>
            <person name="Delaroque N."/>
            <person name="Dittami S.M."/>
            <person name="Doulbeau S."/>
            <person name="Elias M."/>
            <person name="Farnham G."/>
            <person name="Gachon C.M."/>
            <person name="Gschloessl B."/>
            <person name="Heesch S."/>
            <person name="Jabbari K."/>
            <person name="Jubin C."/>
            <person name="Kawai H."/>
            <person name="Kimura K."/>
            <person name="Kloareg B."/>
            <person name="Kupper F.C."/>
            <person name="Lang D."/>
            <person name="Le Bail A."/>
            <person name="Leblanc C."/>
            <person name="Lerouge P."/>
            <person name="Lohr M."/>
            <person name="Lopez P.J."/>
            <person name="Martens C."/>
            <person name="Maumus F."/>
            <person name="Michel G."/>
            <person name="Miranda-Saavedra D."/>
            <person name="Morales J."/>
            <person name="Moreau H."/>
            <person name="Motomura T."/>
            <person name="Nagasato C."/>
            <person name="Napoli C.A."/>
            <person name="Nelson D.R."/>
            <person name="Nyvall-Collen P."/>
            <person name="Peters A.F."/>
            <person name="Pommier C."/>
            <person name="Potin P."/>
            <person name="Poulain J."/>
            <person name="Quesneville H."/>
            <person name="Read B."/>
            <person name="Rensing S.A."/>
            <person name="Ritter A."/>
            <person name="Rousvoal S."/>
            <person name="Samanta M."/>
            <person name="Samson G."/>
            <person name="Schroeder D.C."/>
            <person name="Segurens B."/>
            <person name="Strittmatter M."/>
            <person name="Tonon T."/>
            <person name="Tregear J.W."/>
            <person name="Valentin K."/>
            <person name="von Dassow P."/>
            <person name="Yamagishi T."/>
            <person name="Van de Peer Y."/>
            <person name="Wincker P."/>
        </authorList>
    </citation>
    <scope>NUCLEOTIDE SEQUENCE [LARGE SCALE GENOMIC DNA]</scope>
    <source>
        <strain evidence="15">Ec32 / CCAP1310/4</strain>
    </source>
</reference>
<dbReference type="PANTHER" id="PTHR23293:SF9">
    <property type="entry name" value="FAD SYNTHASE"/>
    <property type="match status" value="1"/>
</dbReference>
<protein>
    <recommendedName>
        <fullName evidence="2">FAD synthase</fullName>
        <ecNumber evidence="2">2.7.7.2</ecNumber>
    </recommendedName>
    <alternativeName>
        <fullName evidence="10">FAD pyrophosphorylase</fullName>
    </alternativeName>
    <alternativeName>
        <fullName evidence="11">FMN adenylyltransferase</fullName>
    </alternativeName>
</protein>
<gene>
    <name evidence="14" type="ORF">Esi_0218_0033</name>
</gene>
<evidence type="ECO:0000313" key="15">
    <source>
        <dbReference type="Proteomes" id="UP000002630"/>
    </source>
</evidence>
<evidence type="ECO:0000256" key="2">
    <source>
        <dbReference type="ARBA" id="ARBA00012393"/>
    </source>
</evidence>
<evidence type="ECO:0000256" key="11">
    <source>
        <dbReference type="ARBA" id="ARBA00031871"/>
    </source>
</evidence>
<dbReference type="InterPro" id="IPR001453">
    <property type="entry name" value="MoaB/Mog_dom"/>
</dbReference>
<dbReference type="EMBL" id="FN649760">
    <property type="protein sequence ID" value="CBJ30865.1"/>
    <property type="molecule type" value="Genomic_DNA"/>
</dbReference>
<dbReference type="CDD" id="cd00885">
    <property type="entry name" value="cinA"/>
    <property type="match status" value="1"/>
</dbReference>
<evidence type="ECO:0000256" key="5">
    <source>
        <dbReference type="ARBA" id="ARBA00022679"/>
    </source>
</evidence>
<organism evidence="14 15">
    <name type="scientific">Ectocarpus siliculosus</name>
    <name type="common">Brown alga</name>
    <name type="synonym">Conferva siliculosa</name>
    <dbReference type="NCBI Taxonomy" id="2880"/>
    <lineage>
        <taxon>Eukaryota</taxon>
        <taxon>Sar</taxon>
        <taxon>Stramenopiles</taxon>
        <taxon>Ochrophyta</taxon>
        <taxon>PX clade</taxon>
        <taxon>Phaeophyceae</taxon>
        <taxon>Ectocarpales</taxon>
        <taxon>Ectocarpaceae</taxon>
        <taxon>Ectocarpus</taxon>
    </lineage>
</organism>
<dbReference type="PANTHER" id="PTHR23293">
    <property type="entry name" value="FAD SYNTHETASE-RELATED FMN ADENYLYLTRANSFERASE"/>
    <property type="match status" value="1"/>
</dbReference>
<proteinExistence type="predicted"/>
<evidence type="ECO:0000313" key="14">
    <source>
        <dbReference type="EMBL" id="CBJ30865.1"/>
    </source>
</evidence>
<keyword evidence="15" id="KW-1185">Reference proteome</keyword>
<dbReference type="InterPro" id="IPR036425">
    <property type="entry name" value="MoaB/Mog-like_dom_sf"/>
</dbReference>
<dbReference type="InterPro" id="IPR056596">
    <property type="entry name" value="FLAD1_M"/>
</dbReference>
<sequence>MMAVVAGGEANGASSTAAPAPFMTVTTAAPAEHANAEQQQLKLRNPDGVSEAAIQDGLDLYHSIMACEDPELKGALQEAMQVLNDGLRLYGPDQLIGSYNGGKDAVVIMHLHRAAVANYCVQQGEAFRTKLIYFENDREFPEVEALVADSVKRFDLELSRYKTGFVEGLKQRMAEGGSEKCYGFVLGTRKGDPNCGVQTSFTPSSDWMPPFMRVNPVIDWNYGQVWGFLRDFELPYCSLYDEGYTSLGNLDNTFPNPYLRKRASSAAVSDDGGEEGIEEEYLPAYMLSDWSLERAGRGERKTDSLACELRDLDTKRRKVRQARSAGLVVIGDEVLKGKCQDLNTAFATKKLWEKGIPVGRVAVIKDDEEAICDEVRRQVQEFDVVITSGGIGPTHDDITIYSVARALNQAVRENKEMVEKLLDLVGVERASQLTEAQMKMAMLPELSKLRVAPVAGEAAWPILQTENVFILPGVPEFFQGKMTVIADHFLDSRPMHVRKIVLSADEILVVEHLNQAVEAHPNVTFGSYPYYSNPAFKTVFTLEGDNQEDVVAASEALEKSLPAEYLIKVVADDDLKDI</sequence>
<evidence type="ECO:0000256" key="7">
    <source>
        <dbReference type="ARBA" id="ARBA00022741"/>
    </source>
</evidence>
<dbReference type="STRING" id="2880.D7FRS4"/>
<keyword evidence="9" id="KW-0067">ATP-binding</keyword>
<keyword evidence="8" id="KW-0274">FAD</keyword>
<dbReference type="Pfam" id="PF00994">
    <property type="entry name" value="MoCF_biosynth"/>
    <property type="match status" value="1"/>
</dbReference>
<dbReference type="InterPro" id="IPR002500">
    <property type="entry name" value="PAPS_reduct_dom"/>
</dbReference>
<dbReference type="AlphaFoldDB" id="D7FRS4"/>
<dbReference type="Proteomes" id="UP000002630">
    <property type="component" value="Unassembled WGS sequence"/>
</dbReference>
<comment type="pathway">
    <text evidence="1">Cofactor biosynthesis; FAD biosynthesis; FAD from FMN: step 1/1.</text>
</comment>
<dbReference type="Gene3D" id="3.40.50.620">
    <property type="entry name" value="HUPs"/>
    <property type="match status" value="1"/>
</dbReference>
<keyword evidence="3" id="KW-0285">Flavoprotein</keyword>
<dbReference type="EC" id="2.7.7.2" evidence="2"/>
<dbReference type="InterPro" id="IPR014729">
    <property type="entry name" value="Rossmann-like_a/b/a_fold"/>
</dbReference>
<dbReference type="GO" id="GO:0003919">
    <property type="term" value="F:FMN adenylyltransferase activity"/>
    <property type="evidence" value="ECO:0007669"/>
    <property type="project" value="UniProtKB-EC"/>
</dbReference>
<keyword evidence="4" id="KW-0288">FMN</keyword>
<dbReference type="OrthoDB" id="270728at2759"/>
<evidence type="ECO:0000256" key="6">
    <source>
        <dbReference type="ARBA" id="ARBA00022695"/>
    </source>
</evidence>
<accession>D7FRS4</accession>
<evidence type="ECO:0000259" key="13">
    <source>
        <dbReference type="SMART" id="SM00852"/>
    </source>
</evidence>
<dbReference type="SUPFAM" id="SSF53218">
    <property type="entry name" value="Molybdenum cofactor biosynthesis proteins"/>
    <property type="match status" value="1"/>
</dbReference>
<evidence type="ECO:0000256" key="8">
    <source>
        <dbReference type="ARBA" id="ARBA00022827"/>
    </source>
</evidence>
<keyword evidence="7" id="KW-0547">Nucleotide-binding</keyword>
<evidence type="ECO:0000256" key="10">
    <source>
        <dbReference type="ARBA" id="ARBA00031145"/>
    </source>
</evidence>
<keyword evidence="5" id="KW-0808">Transferase</keyword>
<evidence type="ECO:0000256" key="4">
    <source>
        <dbReference type="ARBA" id="ARBA00022643"/>
    </source>
</evidence>
<comment type="catalytic activity">
    <reaction evidence="12">
        <text>FMN + ATP + H(+) = FAD + diphosphate</text>
        <dbReference type="Rhea" id="RHEA:17237"/>
        <dbReference type="ChEBI" id="CHEBI:15378"/>
        <dbReference type="ChEBI" id="CHEBI:30616"/>
        <dbReference type="ChEBI" id="CHEBI:33019"/>
        <dbReference type="ChEBI" id="CHEBI:57692"/>
        <dbReference type="ChEBI" id="CHEBI:58210"/>
        <dbReference type="EC" id="2.7.7.2"/>
    </reaction>
</comment>
<dbReference type="eggNOG" id="KOG2644">
    <property type="taxonomic scope" value="Eukaryota"/>
</dbReference>
<dbReference type="Pfam" id="PF01507">
    <property type="entry name" value="PAPS_reduct"/>
    <property type="match status" value="2"/>
</dbReference>